<dbReference type="RefSeq" id="WP_131820841.1">
    <property type="nucleotide sequence ID" value="NZ_FOOX01000027.1"/>
</dbReference>
<sequence length="122" mass="13971">MTEILGNKSEIRTAWKFKPELRVQIVRFVMKNCGRAGVKQLASVLKLTHREIYEIGGIEGWINKRKCQRRKRRNRQKNKLREYNLEVTYAKESVSTGGGKRGKGGGLQNVGRRANMQALNGQ</sequence>
<accession>A0A1I2ZF72</accession>
<gene>
    <name evidence="2" type="ORF">SAMN05660649_04909</name>
</gene>
<proteinExistence type="predicted"/>
<dbReference type="Proteomes" id="UP000199337">
    <property type="component" value="Unassembled WGS sequence"/>
</dbReference>
<evidence type="ECO:0000313" key="3">
    <source>
        <dbReference type="Proteomes" id="UP000199337"/>
    </source>
</evidence>
<organism evidence="2 3">
    <name type="scientific">Desulfotruncus arcticus DSM 17038</name>
    <dbReference type="NCBI Taxonomy" id="1121424"/>
    <lineage>
        <taxon>Bacteria</taxon>
        <taxon>Bacillati</taxon>
        <taxon>Bacillota</taxon>
        <taxon>Clostridia</taxon>
        <taxon>Eubacteriales</taxon>
        <taxon>Desulfallaceae</taxon>
        <taxon>Desulfotruncus</taxon>
    </lineage>
</organism>
<keyword evidence="3" id="KW-1185">Reference proteome</keyword>
<feature type="compositionally biased region" description="Gly residues" evidence="1">
    <location>
        <begin position="96"/>
        <end position="108"/>
    </location>
</feature>
<feature type="region of interest" description="Disordered" evidence="1">
    <location>
        <begin position="94"/>
        <end position="122"/>
    </location>
</feature>
<dbReference type="EMBL" id="FOOX01000027">
    <property type="protein sequence ID" value="SFH36374.1"/>
    <property type="molecule type" value="Genomic_DNA"/>
</dbReference>
<dbReference type="AlphaFoldDB" id="A0A1I2ZF72"/>
<dbReference type="STRING" id="341036.SAMN05660649_04909"/>
<protein>
    <submittedName>
        <fullName evidence="2">Uncharacterized protein</fullName>
    </submittedName>
</protein>
<evidence type="ECO:0000313" key="2">
    <source>
        <dbReference type="EMBL" id="SFH36374.1"/>
    </source>
</evidence>
<evidence type="ECO:0000256" key="1">
    <source>
        <dbReference type="SAM" id="MobiDB-lite"/>
    </source>
</evidence>
<reference evidence="3" key="1">
    <citation type="submission" date="2016-10" db="EMBL/GenBank/DDBJ databases">
        <authorList>
            <person name="Varghese N."/>
            <person name="Submissions S."/>
        </authorList>
    </citation>
    <scope>NUCLEOTIDE SEQUENCE [LARGE SCALE GENOMIC DNA]</scope>
    <source>
        <strain evidence="3">DSM 17038</strain>
    </source>
</reference>
<name>A0A1I2ZF72_9FIRM</name>